<evidence type="ECO:0000313" key="8">
    <source>
        <dbReference type="Proteomes" id="UP001189429"/>
    </source>
</evidence>
<dbReference type="PROSITE" id="PS50022">
    <property type="entry name" value="FA58C_3"/>
    <property type="match status" value="1"/>
</dbReference>
<dbReference type="Pfam" id="PF00754">
    <property type="entry name" value="F5_F8_type_C"/>
    <property type="match status" value="1"/>
</dbReference>
<evidence type="ECO:0008006" key="9">
    <source>
        <dbReference type="Google" id="ProtNLM"/>
    </source>
</evidence>
<feature type="domain" description="F5/8 type C" evidence="5">
    <location>
        <begin position="984"/>
        <end position="1130"/>
    </location>
</feature>
<reference evidence="7" key="1">
    <citation type="submission" date="2023-10" db="EMBL/GenBank/DDBJ databases">
        <authorList>
            <person name="Chen Y."/>
            <person name="Shah S."/>
            <person name="Dougan E. K."/>
            <person name="Thang M."/>
            <person name="Chan C."/>
        </authorList>
    </citation>
    <scope>NUCLEOTIDE SEQUENCE [LARGE SCALE GENOMIC DNA]</scope>
</reference>
<dbReference type="Pfam" id="PF02210">
    <property type="entry name" value="Laminin_G_2"/>
    <property type="match status" value="1"/>
</dbReference>
<dbReference type="PROSITE" id="PS50025">
    <property type="entry name" value="LAM_G_DOMAIN"/>
    <property type="match status" value="1"/>
</dbReference>
<evidence type="ECO:0000259" key="5">
    <source>
        <dbReference type="PROSITE" id="PS50022"/>
    </source>
</evidence>
<protein>
    <recommendedName>
        <fullName evidence="9">Staphylococcus aureus surface protein A</fullName>
    </recommendedName>
</protein>
<evidence type="ECO:0000256" key="1">
    <source>
        <dbReference type="ARBA" id="ARBA00004613"/>
    </source>
</evidence>
<evidence type="ECO:0000313" key="7">
    <source>
        <dbReference type="EMBL" id="CAK0837581.1"/>
    </source>
</evidence>
<proteinExistence type="predicted"/>
<feature type="domain" description="Laminin G" evidence="6">
    <location>
        <begin position="186"/>
        <end position="375"/>
    </location>
</feature>
<evidence type="ECO:0000256" key="4">
    <source>
        <dbReference type="SAM" id="MobiDB-lite"/>
    </source>
</evidence>
<dbReference type="PANTHER" id="PTHR47246">
    <property type="entry name" value="MUCIN-19"/>
    <property type="match status" value="1"/>
</dbReference>
<dbReference type="SMART" id="SM00282">
    <property type="entry name" value="LamG"/>
    <property type="match status" value="1"/>
</dbReference>
<feature type="compositionally biased region" description="Low complexity" evidence="4">
    <location>
        <begin position="100"/>
        <end position="157"/>
    </location>
</feature>
<keyword evidence="3" id="KW-0245">EGF-like domain</keyword>
<organism evidence="7 8">
    <name type="scientific">Prorocentrum cordatum</name>
    <dbReference type="NCBI Taxonomy" id="2364126"/>
    <lineage>
        <taxon>Eukaryota</taxon>
        <taxon>Sar</taxon>
        <taxon>Alveolata</taxon>
        <taxon>Dinophyceae</taxon>
        <taxon>Prorocentrales</taxon>
        <taxon>Prorocentraceae</taxon>
        <taxon>Prorocentrum</taxon>
    </lineage>
</organism>
<comment type="caution">
    <text evidence="7">The sequence shown here is derived from an EMBL/GenBank/DDBJ whole genome shotgun (WGS) entry which is preliminary data.</text>
</comment>
<feature type="compositionally biased region" description="Low complexity" evidence="4">
    <location>
        <begin position="165"/>
        <end position="187"/>
    </location>
</feature>
<accession>A0ABN9SYN5</accession>
<feature type="region of interest" description="Disordered" evidence="4">
    <location>
        <begin position="1173"/>
        <end position="1229"/>
    </location>
</feature>
<comment type="subcellular location">
    <subcellularLocation>
        <location evidence="1">Secreted</location>
    </subcellularLocation>
</comment>
<feature type="region of interest" description="Disordered" evidence="4">
    <location>
        <begin position="376"/>
        <end position="425"/>
    </location>
</feature>
<keyword evidence="2" id="KW-0964">Secreted</keyword>
<dbReference type="SUPFAM" id="SSF49785">
    <property type="entry name" value="Galactose-binding domain-like"/>
    <property type="match status" value="1"/>
</dbReference>
<dbReference type="Proteomes" id="UP001189429">
    <property type="component" value="Unassembled WGS sequence"/>
</dbReference>
<dbReference type="InterPro" id="IPR013320">
    <property type="entry name" value="ConA-like_dom_sf"/>
</dbReference>
<dbReference type="EMBL" id="CAUYUJ010014163">
    <property type="protein sequence ID" value="CAK0837581.1"/>
    <property type="molecule type" value="Genomic_DNA"/>
</dbReference>
<dbReference type="InterPro" id="IPR008979">
    <property type="entry name" value="Galactose-bd-like_sf"/>
</dbReference>
<keyword evidence="8" id="KW-1185">Reference proteome</keyword>
<dbReference type="InterPro" id="IPR001791">
    <property type="entry name" value="Laminin_G"/>
</dbReference>
<dbReference type="Gene3D" id="2.60.120.200">
    <property type="match status" value="1"/>
</dbReference>
<feature type="region of interest" description="Disordered" evidence="4">
    <location>
        <begin position="1"/>
        <end position="84"/>
    </location>
</feature>
<sequence>ADTATSTTTLHSTTETSTSPHSTTATSSATSTTYSATTFSSTTDSSVSRSSSTTSSPHSYTLTSSSSATETSPTTSTGTTQTSTTTLTSTNFTAAITATNTTTLHSTTETSTTPHNATATSSATSVTDNATTLSSTTDSSLSRSSSTTSSPCSSTLTNVDSIMATTSSTTLTSTSQTSTTTITSTNVTTGGFQEVPLVFERLAEEVYDGATWKYYDRVVQDDFTISFEFKTTSSNTPNAGPWYKGMGLVDAETGGINNDFGISMMEGSVAFGIGNPDTTITSANTFADGAWHHVVASRTRSTGEFSLCVDGVLVGTKTGNTNSLTSPDQICVGRIATGNDGAAFYGSMRALEIYSYSYAVAPEYCQAFTATKTSTTTETSTTTLHSTTETSATPHSTTATSSTSTTGSSTTLSSATDSSVLTSTTQTRTTASTLTNFTDPCDDWSMSPGITTPCQHGVPYDFAGDPALSEYDYNNASWSSIYACNLNAAGSSYYIRSPAFYFVPGDYKLDVWAEDDLFVALVPQVGTVSNIFGQMSADCNSWTPSSKQQRNLNFHVADWGFYRVAMLHATDGGSIRLTDWTSVPAFTVTKTSTTTETSTTSVHSTTETSATPYSTTATSPTSTTDSVTTLSSTTDSSVSRSSSTTSLTSLRSTTETNSTTVTSTTQTSTTTITSTSFTVATYYTIAGGTCPVARTIWDTAECESAVASLGLQATWREDGKTGTWSWTPPGCWVNDHYGYFALTTTDAATNNGDYTAICREPTLAYPATVYVEYSNFCVDVNQIDLAHTPIAFETNLTRCQQSCSDDVDCSAVEWYSDGWDGAYCYHILSNTPATQGSNGTQWLDAKCYVKVLQTTTSSATATTTTTATMTIPDSALIVDGDVGVNSSLCGAYTWGPDLTTSNTDSYKMCSPIAVKAAGCRCCGGNVSSICDYDCQAYTFKECASLCEETFVGGRLCTASEILSGITGLTGCKYDVMHVWTSTACSYDSTCSSEEVNVPELDRSYSSIWHSQSPGDTYAQSMVDSPQAWSSLHNSFGDWMQMDLGMVAEVEGVVTQGRNSAFCCQWVTSFEVAVSLDGISWSAVDGNFTGNSDEDTKLYSLFQSTELARYVRIFALTSYNHVSMRAAVLTRKCRSTTETSTSSRTTTVTTSSFYTTSFATSSSSTTTSLLSTTQTSSASATSSTGSSSTTTMTSTSTASLSTATQSSSSSRTSTSETNNATSATSSTTAR</sequence>
<feature type="region of interest" description="Disordered" evidence="4">
    <location>
        <begin position="594"/>
        <end position="665"/>
    </location>
</feature>
<dbReference type="InterPro" id="IPR000421">
    <property type="entry name" value="FA58C"/>
</dbReference>
<evidence type="ECO:0000259" key="6">
    <source>
        <dbReference type="PROSITE" id="PS50025"/>
    </source>
</evidence>
<gene>
    <name evidence="7" type="ORF">PCOR1329_LOCUS33727</name>
</gene>
<evidence type="ECO:0000256" key="3">
    <source>
        <dbReference type="ARBA" id="ARBA00022536"/>
    </source>
</evidence>
<dbReference type="PANTHER" id="PTHR47246:SF1">
    <property type="entry name" value="MUCIN-19"/>
    <property type="match status" value="1"/>
</dbReference>
<feature type="non-terminal residue" evidence="7">
    <location>
        <position position="1"/>
    </location>
</feature>
<name>A0ABN9SYN5_9DINO</name>
<evidence type="ECO:0000256" key="2">
    <source>
        <dbReference type="ARBA" id="ARBA00022525"/>
    </source>
</evidence>
<feature type="region of interest" description="Disordered" evidence="4">
    <location>
        <begin position="100"/>
        <end position="187"/>
    </location>
</feature>
<dbReference type="CDD" id="cd00110">
    <property type="entry name" value="LamG"/>
    <property type="match status" value="1"/>
</dbReference>
<dbReference type="Gene3D" id="2.60.120.260">
    <property type="entry name" value="Galactose-binding domain-like"/>
    <property type="match status" value="1"/>
</dbReference>
<dbReference type="SUPFAM" id="SSF49899">
    <property type="entry name" value="Concanavalin A-like lectins/glucanases"/>
    <property type="match status" value="1"/>
</dbReference>